<dbReference type="InterPro" id="IPR010982">
    <property type="entry name" value="Lambda_DNA-bd_dom_sf"/>
</dbReference>
<sequence length="84" mass="9957">MTKTIFTQEYHLFLRYLRDCRKQAGLSQEQLAERLNQTQSFISKCERGDRRIDVIELRAFCLALEIPFEEFISQLEKIISSQGQ</sequence>
<dbReference type="PANTHER" id="PTHR46797:SF1">
    <property type="entry name" value="METHYLPHOSPHONATE SYNTHASE"/>
    <property type="match status" value="1"/>
</dbReference>
<accession>A0A480A3W8</accession>
<feature type="domain" description="HTH cro/C1-type" evidence="2">
    <location>
        <begin position="17"/>
        <end position="71"/>
    </location>
</feature>
<organism evidence="3 4">
    <name type="scientific">Sphaerospermopsis reniformis</name>
    <dbReference type="NCBI Taxonomy" id="531300"/>
    <lineage>
        <taxon>Bacteria</taxon>
        <taxon>Bacillati</taxon>
        <taxon>Cyanobacteriota</taxon>
        <taxon>Cyanophyceae</taxon>
        <taxon>Nostocales</taxon>
        <taxon>Aphanizomenonaceae</taxon>
        <taxon>Sphaerospermopsis</taxon>
    </lineage>
</organism>
<protein>
    <submittedName>
        <fullName evidence="3">Helix-turn-helix domain-containing protein</fullName>
    </submittedName>
</protein>
<gene>
    <name evidence="3" type="ORF">SR1949_47140</name>
</gene>
<dbReference type="InterPro" id="IPR050807">
    <property type="entry name" value="TransReg_Diox_bact_type"/>
</dbReference>
<dbReference type="GO" id="GO:0005829">
    <property type="term" value="C:cytosol"/>
    <property type="evidence" value="ECO:0007669"/>
    <property type="project" value="TreeGrafter"/>
</dbReference>
<evidence type="ECO:0000259" key="2">
    <source>
        <dbReference type="PROSITE" id="PS50943"/>
    </source>
</evidence>
<dbReference type="CDD" id="cd00093">
    <property type="entry name" value="HTH_XRE"/>
    <property type="match status" value="1"/>
</dbReference>
<dbReference type="Pfam" id="PF01381">
    <property type="entry name" value="HTH_3"/>
    <property type="match status" value="1"/>
</dbReference>
<evidence type="ECO:0000313" key="4">
    <source>
        <dbReference type="Proteomes" id="UP000300142"/>
    </source>
</evidence>
<name>A0A480A3W8_9CYAN</name>
<reference evidence="4" key="1">
    <citation type="submission" date="2019-02" db="EMBL/GenBank/DDBJ databases">
        <title>Draft genome sequence of Sphaerospermopsis reniformis NIES-1949.</title>
        <authorList>
            <person name="Yamaguchi H."/>
            <person name="Suzuki S."/>
            <person name="Kawachi M."/>
        </authorList>
    </citation>
    <scope>NUCLEOTIDE SEQUENCE [LARGE SCALE GENOMIC DNA]</scope>
    <source>
        <strain evidence="4">NIES-1949</strain>
    </source>
</reference>
<dbReference type="PROSITE" id="PS50943">
    <property type="entry name" value="HTH_CROC1"/>
    <property type="match status" value="1"/>
</dbReference>
<dbReference type="AlphaFoldDB" id="A0A480A3W8"/>
<dbReference type="EMBL" id="BJCE01000279">
    <property type="protein sequence ID" value="GCL39587.1"/>
    <property type="molecule type" value="Genomic_DNA"/>
</dbReference>
<dbReference type="GO" id="GO:0003700">
    <property type="term" value="F:DNA-binding transcription factor activity"/>
    <property type="evidence" value="ECO:0007669"/>
    <property type="project" value="TreeGrafter"/>
</dbReference>
<comment type="caution">
    <text evidence="3">The sequence shown here is derived from an EMBL/GenBank/DDBJ whole genome shotgun (WGS) entry which is preliminary data.</text>
</comment>
<dbReference type="SMART" id="SM00530">
    <property type="entry name" value="HTH_XRE"/>
    <property type="match status" value="1"/>
</dbReference>
<dbReference type="InterPro" id="IPR001387">
    <property type="entry name" value="Cro/C1-type_HTH"/>
</dbReference>
<evidence type="ECO:0000256" key="1">
    <source>
        <dbReference type="ARBA" id="ARBA00023125"/>
    </source>
</evidence>
<dbReference type="SUPFAM" id="SSF47413">
    <property type="entry name" value="lambda repressor-like DNA-binding domains"/>
    <property type="match status" value="1"/>
</dbReference>
<dbReference type="PANTHER" id="PTHR46797">
    <property type="entry name" value="HTH-TYPE TRANSCRIPTIONAL REGULATOR"/>
    <property type="match status" value="1"/>
</dbReference>
<dbReference type="RefSeq" id="WP_137669128.1">
    <property type="nucleotide sequence ID" value="NZ_BJCE01000279.1"/>
</dbReference>
<dbReference type="Proteomes" id="UP000300142">
    <property type="component" value="Unassembled WGS sequence"/>
</dbReference>
<evidence type="ECO:0000313" key="3">
    <source>
        <dbReference type="EMBL" id="GCL39587.1"/>
    </source>
</evidence>
<dbReference type="GO" id="GO:0003677">
    <property type="term" value="F:DNA binding"/>
    <property type="evidence" value="ECO:0007669"/>
    <property type="project" value="UniProtKB-KW"/>
</dbReference>
<keyword evidence="1" id="KW-0238">DNA-binding</keyword>
<proteinExistence type="predicted"/>
<dbReference type="Gene3D" id="1.10.260.40">
    <property type="entry name" value="lambda repressor-like DNA-binding domains"/>
    <property type="match status" value="1"/>
</dbReference>
<keyword evidence="4" id="KW-1185">Reference proteome</keyword>